<evidence type="ECO:0000313" key="1">
    <source>
        <dbReference type="EMBL" id="MFC5278677.1"/>
    </source>
</evidence>
<dbReference type="RefSeq" id="WP_256411084.1">
    <property type="nucleotide sequence ID" value="NZ_JANHDM010000003.1"/>
</dbReference>
<proteinExistence type="predicted"/>
<gene>
    <name evidence="1" type="ORF">ACFPM1_07900</name>
</gene>
<reference evidence="1 2" key="1">
    <citation type="journal article" date="2019" name="Int. J. Syst. Evol. Microbiol.">
        <title>The Global Catalogue of Microorganisms (GCM) 10K type strain sequencing project: providing services to taxonomists for standard genome sequencing and annotation.</title>
        <authorList>
            <consortium name="The Broad Institute Genomics Platform"/>
            <consortium name="The Broad Institute Genome Sequencing Center for Infectious Disease"/>
            <person name="Wu L."/>
            <person name="Ma J."/>
        </authorList>
    </citation>
    <scope>NUCLEOTIDE SEQUENCE [LARGE SCALE GENOMIC DNA]</scope>
    <source>
        <strain evidence="1 2">CGMCC 1.12124</strain>
    </source>
</reference>
<protein>
    <recommendedName>
        <fullName evidence="3">Nucleotidyltransferase family protein</fullName>
    </recommendedName>
</protein>
<comment type="caution">
    <text evidence="1">The sequence shown here is derived from an EMBL/GenBank/DDBJ whole genome shotgun (WGS) entry which is preliminary data.</text>
</comment>
<evidence type="ECO:0000313" key="2">
    <source>
        <dbReference type="Proteomes" id="UP001596118"/>
    </source>
</evidence>
<accession>A0ABD5R194</accession>
<dbReference type="Proteomes" id="UP001596118">
    <property type="component" value="Unassembled WGS sequence"/>
</dbReference>
<name>A0ABD5R194_9EURY</name>
<dbReference type="AlphaFoldDB" id="A0ABD5R194"/>
<keyword evidence="2" id="KW-1185">Reference proteome</keyword>
<evidence type="ECO:0008006" key="3">
    <source>
        <dbReference type="Google" id="ProtNLM"/>
    </source>
</evidence>
<sequence>MIGEDGFFYQKNSIPDARYRLLQSMTVSFTEWVSESLSHLQTENRSLPSRIARPLYYAYVGALLSVTKRYRWGTNVFDRDWDLLVVLDACRVDALREVADEYGFVGDVESMTSVGSTSFEWMNHTFDSKHRGNDLADSIHHWQHLYPARSGAKRGYGTCRDAVWSRWV</sequence>
<dbReference type="EMBL" id="JBHSKY010000007">
    <property type="protein sequence ID" value="MFC5278677.1"/>
    <property type="molecule type" value="Genomic_DNA"/>
</dbReference>
<organism evidence="1 2">
    <name type="scientific">Halorubrum rubrum</name>
    <dbReference type="NCBI Taxonomy" id="1126240"/>
    <lineage>
        <taxon>Archaea</taxon>
        <taxon>Methanobacteriati</taxon>
        <taxon>Methanobacteriota</taxon>
        <taxon>Stenosarchaea group</taxon>
        <taxon>Halobacteria</taxon>
        <taxon>Halobacteriales</taxon>
        <taxon>Haloferacaceae</taxon>
        <taxon>Halorubrum</taxon>
    </lineage>
</organism>